<dbReference type="RefSeq" id="WP_091839524.1">
    <property type="nucleotide sequence ID" value="NZ_FOAN01000008.1"/>
</dbReference>
<sequence>MHSDLPPDGVPRLTGAYEEWTFGGGAAYALADIALTAARFVAAMVSLPAGTHPHQFAAEVDRRAKDGNGAARVILPVIWSGAPEQSHETTYWPIVLDFDDPEARDPLDLLQINRTLDDLSEPLRQILNAAGRKEELQFQLNSPMRKQSVAALNSGSSDPSQHTADSAVKARLARDARLVVMAVIDDGLPFAHRNFLNSAGDGTRIEFCWLQSSDTTPAGSVVFGREFTRDAIDDLVAAHGPDEDAIYTRAGAVEASRRHGSTLNHVASHGSHVLDAAAGLRPAAGQDDLDLMRIIAVQLPAAITADTTGFRKDAFVLSALHYIFDRADRLGAAYLDDEAAPLPVVINFSYGFTGGPHDGSDRLEVAIASLIAARQAQGKPTTLVMPSGNTFGDRMNGTIPADRLRTGMSYPIPWRLQPNDRTSSYLEIWLPAAAEDAPQFGLTITEPRGIACQTTSPLALTCAMQPRSGSPPALSQQLTLSGKTIGLCVVERYNDAWVRVVIALAPTEPGNPALPAAPSGRWTIALSKTAGAELDAPVACRIQRDNDPFGYLRGARQSFFDDDADLRFTADGAVSRIENAPVAFVRRLGTLNGLATHDKVSVVAGCYGDSGRATEYGASGPLRSATVPAGAGDVRLAAISDESTALRGVLAAGTRSGSVVRLSGTSMAAPQVARFLAMQHISPAKAPVQAIPLRHPVADAELSERPTRLG</sequence>
<name>A0A1H7W461_9HYPH</name>
<evidence type="ECO:0000313" key="2">
    <source>
        <dbReference type="EMBL" id="SEM16326.1"/>
    </source>
</evidence>
<feature type="region of interest" description="Disordered" evidence="1">
    <location>
        <begin position="147"/>
        <end position="167"/>
    </location>
</feature>
<dbReference type="OrthoDB" id="8010691at2"/>
<dbReference type="Gene3D" id="2.60.120.1290">
    <property type="match status" value="1"/>
</dbReference>
<accession>A0A1H7W461</accession>
<dbReference type="GO" id="GO:0004252">
    <property type="term" value="F:serine-type endopeptidase activity"/>
    <property type="evidence" value="ECO:0007669"/>
    <property type="project" value="InterPro"/>
</dbReference>
<dbReference type="InterPro" id="IPR015500">
    <property type="entry name" value="Peptidase_S8_subtilisin-rel"/>
</dbReference>
<keyword evidence="3" id="KW-1185">Reference proteome</keyword>
<dbReference type="AlphaFoldDB" id="A0A1H7W461"/>
<dbReference type="Proteomes" id="UP000199664">
    <property type="component" value="Unassembled WGS sequence"/>
</dbReference>
<evidence type="ECO:0000256" key="1">
    <source>
        <dbReference type="SAM" id="MobiDB-lite"/>
    </source>
</evidence>
<organism evidence="2 3">
    <name type="scientific">Bosea lupini</name>
    <dbReference type="NCBI Taxonomy" id="1036779"/>
    <lineage>
        <taxon>Bacteria</taxon>
        <taxon>Pseudomonadati</taxon>
        <taxon>Pseudomonadota</taxon>
        <taxon>Alphaproteobacteria</taxon>
        <taxon>Hyphomicrobiales</taxon>
        <taxon>Boseaceae</taxon>
        <taxon>Bosea</taxon>
    </lineage>
</organism>
<reference evidence="3" key="1">
    <citation type="submission" date="2016-10" db="EMBL/GenBank/DDBJ databases">
        <authorList>
            <person name="Varghese N."/>
            <person name="Submissions S."/>
        </authorList>
    </citation>
    <scope>NUCLEOTIDE SEQUENCE [LARGE SCALE GENOMIC DNA]</scope>
    <source>
        <strain evidence="3">LMG 26383,CCUG 61248,R- 45681</strain>
    </source>
</reference>
<dbReference type="EMBL" id="FOAN01000008">
    <property type="protein sequence ID" value="SEM16326.1"/>
    <property type="molecule type" value="Genomic_DNA"/>
</dbReference>
<dbReference type="SUPFAM" id="SSF52743">
    <property type="entry name" value="Subtilisin-like"/>
    <property type="match status" value="1"/>
</dbReference>
<dbReference type="InterPro" id="IPR036852">
    <property type="entry name" value="Peptidase_S8/S53_dom_sf"/>
</dbReference>
<feature type="compositionally biased region" description="Polar residues" evidence="1">
    <location>
        <begin position="147"/>
        <end position="164"/>
    </location>
</feature>
<proteinExistence type="predicted"/>
<dbReference type="Gene3D" id="3.40.50.200">
    <property type="entry name" value="Peptidase S8/S53 domain"/>
    <property type="match status" value="1"/>
</dbReference>
<gene>
    <name evidence="2" type="ORF">SAMN04515666_1087</name>
</gene>
<protein>
    <recommendedName>
        <fullName evidence="4">Subtilase family protein</fullName>
    </recommendedName>
</protein>
<evidence type="ECO:0008006" key="4">
    <source>
        <dbReference type="Google" id="ProtNLM"/>
    </source>
</evidence>
<dbReference type="STRING" id="1036779.SAMN04515666_1087"/>
<dbReference type="PRINTS" id="PR00723">
    <property type="entry name" value="SUBTILISIN"/>
</dbReference>
<dbReference type="GO" id="GO:0006508">
    <property type="term" value="P:proteolysis"/>
    <property type="evidence" value="ECO:0007669"/>
    <property type="project" value="InterPro"/>
</dbReference>
<evidence type="ECO:0000313" key="3">
    <source>
        <dbReference type="Proteomes" id="UP000199664"/>
    </source>
</evidence>